<sequence>MKIFYTCEYCGDHIDTLEVDQVDETKFGFDCLTAQERQDIIKTDVEQNAIHVKSLCDFCITSMGLDDNVSLGMPAINKGYIH</sequence>
<dbReference type="AlphaFoldDB" id="A0A1W2E3E0"/>
<dbReference type="STRING" id="112901.SAMN04488500_12040"/>
<evidence type="ECO:0000313" key="2">
    <source>
        <dbReference type="Proteomes" id="UP000192738"/>
    </source>
</evidence>
<name>A0A1W2E3E0_9FIRM</name>
<reference evidence="1 2" key="1">
    <citation type="submission" date="2017-04" db="EMBL/GenBank/DDBJ databases">
        <authorList>
            <person name="Afonso C.L."/>
            <person name="Miller P.J."/>
            <person name="Scott M.A."/>
            <person name="Spackman E."/>
            <person name="Goraichik I."/>
            <person name="Dimitrov K.M."/>
            <person name="Suarez D.L."/>
            <person name="Swayne D.E."/>
        </authorList>
    </citation>
    <scope>NUCLEOTIDE SEQUENCE [LARGE SCALE GENOMIC DNA]</scope>
    <source>
        <strain evidence="1 2">DSM 5090</strain>
    </source>
</reference>
<dbReference type="InterPro" id="IPR020115">
    <property type="entry name" value="Fin"/>
</dbReference>
<protein>
    <recommendedName>
        <fullName evidence="3">DUF2757 domain-containing protein</fullName>
    </recommendedName>
</protein>
<gene>
    <name evidence="1" type="ORF">SAMN04488500_12040</name>
</gene>
<dbReference type="OrthoDB" id="2084556at2"/>
<evidence type="ECO:0008006" key="3">
    <source>
        <dbReference type="Google" id="ProtNLM"/>
    </source>
</evidence>
<dbReference type="RefSeq" id="WP_084577516.1">
    <property type="nucleotide sequence ID" value="NZ_CP155572.1"/>
</dbReference>
<proteinExistence type="predicted"/>
<dbReference type="EMBL" id="FWXI01000020">
    <property type="protein sequence ID" value="SMD04310.1"/>
    <property type="molecule type" value="Genomic_DNA"/>
</dbReference>
<dbReference type="GO" id="GO:0010468">
    <property type="term" value="P:regulation of gene expression"/>
    <property type="evidence" value="ECO:0007669"/>
    <property type="project" value="InterPro"/>
</dbReference>
<dbReference type="Pfam" id="PF10955">
    <property type="entry name" value="Fin"/>
    <property type="match status" value="1"/>
</dbReference>
<dbReference type="Proteomes" id="UP000192738">
    <property type="component" value="Unassembled WGS sequence"/>
</dbReference>
<accession>A0A1W2E3E0</accession>
<keyword evidence="2" id="KW-1185">Reference proteome</keyword>
<organism evidence="1 2">
    <name type="scientific">Sporomusa malonica</name>
    <dbReference type="NCBI Taxonomy" id="112901"/>
    <lineage>
        <taxon>Bacteria</taxon>
        <taxon>Bacillati</taxon>
        <taxon>Bacillota</taxon>
        <taxon>Negativicutes</taxon>
        <taxon>Selenomonadales</taxon>
        <taxon>Sporomusaceae</taxon>
        <taxon>Sporomusa</taxon>
    </lineage>
</organism>
<evidence type="ECO:0000313" key="1">
    <source>
        <dbReference type="EMBL" id="SMD04310.1"/>
    </source>
</evidence>